<dbReference type="InterPro" id="IPR055592">
    <property type="entry name" value="DUF7168"/>
</dbReference>
<organism evidence="3 4">
    <name type="scientific">Glycomyces paridis</name>
    <dbReference type="NCBI Taxonomy" id="2126555"/>
    <lineage>
        <taxon>Bacteria</taxon>
        <taxon>Bacillati</taxon>
        <taxon>Actinomycetota</taxon>
        <taxon>Actinomycetes</taxon>
        <taxon>Glycomycetales</taxon>
        <taxon>Glycomycetaceae</taxon>
        <taxon>Glycomyces</taxon>
    </lineage>
</organism>
<dbReference type="EMBL" id="STGX01000004">
    <property type="protein sequence ID" value="THV30029.1"/>
    <property type="molecule type" value="Genomic_DNA"/>
</dbReference>
<protein>
    <submittedName>
        <fullName evidence="3">DUF2786 domain-containing protein</fullName>
    </submittedName>
</protein>
<evidence type="ECO:0000259" key="1">
    <source>
        <dbReference type="Pfam" id="PF10979"/>
    </source>
</evidence>
<dbReference type="AlphaFoldDB" id="A0A4S8PN08"/>
<accession>A0A4S8PN08</accession>
<reference evidence="3 4" key="1">
    <citation type="journal article" date="2018" name="Int. J. Syst. Evol. Microbiol.">
        <title>Glycomyces paridis sp. nov., isolated from the medicinal plant Paris polyphylla.</title>
        <authorList>
            <person name="Fang X.M."/>
            <person name="Bai J.L."/>
            <person name="Su J."/>
            <person name="Zhao L.L."/>
            <person name="Liu H.Y."/>
            <person name="Ma B.P."/>
            <person name="Zhang Y.Q."/>
            <person name="Yu L.Y."/>
        </authorList>
    </citation>
    <scope>NUCLEOTIDE SEQUENCE [LARGE SCALE GENOMIC DNA]</scope>
    <source>
        <strain evidence="3 4">CPCC 204357</strain>
    </source>
</reference>
<dbReference type="Proteomes" id="UP000305792">
    <property type="component" value="Unassembled WGS sequence"/>
</dbReference>
<dbReference type="InterPro" id="IPR024498">
    <property type="entry name" value="DUF2786"/>
</dbReference>
<dbReference type="Pfam" id="PF10979">
    <property type="entry name" value="DUF2786"/>
    <property type="match status" value="1"/>
</dbReference>
<evidence type="ECO:0000259" key="2">
    <source>
        <dbReference type="Pfam" id="PF23771"/>
    </source>
</evidence>
<name>A0A4S8PN08_9ACTN</name>
<feature type="domain" description="DUF7168" evidence="2">
    <location>
        <begin position="257"/>
        <end position="360"/>
    </location>
</feature>
<keyword evidence="4" id="KW-1185">Reference proteome</keyword>
<dbReference type="RefSeq" id="WP_136528902.1">
    <property type="nucleotide sequence ID" value="NZ_STGX01000004.1"/>
</dbReference>
<comment type="caution">
    <text evidence="3">The sequence shown here is derived from an EMBL/GenBank/DDBJ whole genome shotgun (WGS) entry which is preliminary data.</text>
</comment>
<dbReference type="Pfam" id="PF23771">
    <property type="entry name" value="DUF7168"/>
    <property type="match status" value="1"/>
</dbReference>
<evidence type="ECO:0000313" key="3">
    <source>
        <dbReference type="EMBL" id="THV30029.1"/>
    </source>
</evidence>
<proteinExistence type="predicted"/>
<dbReference type="OrthoDB" id="3508128at2"/>
<sequence length="419" mass="45674">MPHAYDLDALPPDARARQAVLGALQLTACDCGACEPPDWVDAAAALEGLSGDAEWPGLLALAFAGFGDDAVEQAWQRGWMPQEAVGALRRSRSDEAVRAGAILMRGQLARYPRTHLSDRWQDQRDALAEHGPYAGVAEAAAGLGRWDRIVLWAAVLEATDRIEDLPGIPRVEPLPGSPVLVHGFTGNESSKVYERIRALLAKAESTDADAEAEAFTAKAQQLIARHSINEALLSRTGTDKREPEAIRVLVERPYESSKSELLAQIAHANHCKSVHWPEGGFTTLIGDRDDLRSVELLYNSLLVQATAAMTRAGSRTDEYGRPRTRSFRQSFLASFAFRIGERLRESAEDTEREMAAETGTDLVPVMRGRDEQVEARTKSLFPRLKSGRSLRISDYEGHMAGRAAADAAQLGAGPSITRS</sequence>
<gene>
    <name evidence="3" type="ORF">E9998_06505</name>
</gene>
<feature type="domain" description="DUF2786" evidence="1">
    <location>
        <begin position="191"/>
        <end position="229"/>
    </location>
</feature>
<evidence type="ECO:0000313" key="4">
    <source>
        <dbReference type="Proteomes" id="UP000305792"/>
    </source>
</evidence>